<dbReference type="Proteomes" id="UP000077202">
    <property type="component" value="Unassembled WGS sequence"/>
</dbReference>
<evidence type="ECO:0000256" key="1">
    <source>
        <dbReference type="SAM" id="MobiDB-lite"/>
    </source>
</evidence>
<name>A0A176VYJ5_MARPO</name>
<feature type="compositionally biased region" description="Basic residues" evidence="1">
    <location>
        <begin position="739"/>
        <end position="750"/>
    </location>
</feature>
<dbReference type="SUPFAM" id="SSF89372">
    <property type="entry name" value="Fucose-specific lectin"/>
    <property type="match status" value="2"/>
</dbReference>
<dbReference type="Gene3D" id="2.120.10.70">
    <property type="entry name" value="Fucose-specific lectin"/>
    <property type="match status" value="1"/>
</dbReference>
<accession>A0A176VYJ5</accession>
<feature type="region of interest" description="Disordered" evidence="1">
    <location>
        <begin position="720"/>
        <end position="758"/>
    </location>
</feature>
<evidence type="ECO:0000313" key="4">
    <source>
        <dbReference type="Proteomes" id="UP000077202"/>
    </source>
</evidence>
<proteinExistence type="predicted"/>
<comment type="caution">
    <text evidence="3">The sequence shown here is derived from an EMBL/GenBank/DDBJ whole genome shotgun (WGS) entry which is preliminary data.</text>
</comment>
<feature type="compositionally biased region" description="Polar residues" evidence="1">
    <location>
        <begin position="722"/>
        <end position="736"/>
    </location>
</feature>
<dbReference type="PANTHER" id="PTHR36893:SF1">
    <property type="entry name" value="BULB-TYPE LECTIN DOMAIN-CONTAINING PROTEIN"/>
    <property type="match status" value="1"/>
</dbReference>
<feature type="signal peptide" evidence="2">
    <location>
        <begin position="1"/>
        <end position="34"/>
    </location>
</feature>
<protein>
    <submittedName>
        <fullName evidence="3">Uncharacterized protein</fullName>
    </submittedName>
</protein>
<feature type="compositionally biased region" description="Low complexity" evidence="1">
    <location>
        <begin position="298"/>
        <end position="311"/>
    </location>
</feature>
<feature type="chain" id="PRO_5008052136" evidence="2">
    <location>
        <begin position="35"/>
        <end position="1183"/>
    </location>
</feature>
<dbReference type="EMBL" id="LVLJ01002289">
    <property type="protein sequence ID" value="OAE25878.1"/>
    <property type="molecule type" value="Genomic_DNA"/>
</dbReference>
<sequence>MLGGHWVGKRAVPLQQLQLLLLLLLWLLCGTCDSVFQTRGQLGSEAAKWKPTVVVVVVVAVSAAAVAARMKNIESGPLACGGCDVREVGAEGRGFDSMDGEGVQCRAAIHALGGVGAKVKTNLWDQVLPLYFDRENRAIPPVFAAGGRGGNSSSINIDINEELGSVRKAMAGSKLLGVLWVLAVIHEAIALSALSTNFAQAQLAHNPPAAAFVQRSNKFWAYDRVSKSWTETDISCLFNNGSWWHSCSGGRKTRVSSSSPSGQPLEFSSGHFAKGGTGASPQHTNSDGGSSAHDGKTSASSSSSSSGAAAEAEAEAPPPEELTSLMRISMVRFSDVSLWITGQSGSIYERFWNGVQWVVIPHDLPAFAGRATGVLSVNRTMVAMSESGILYQLQIDGNGQLLWVNCGPWLPANIQDSGVSSSNVSLTKSGLVSADDSAVYFATTDGSLTELQTLHPMKWLNHHHPRGGDIAAVADAGTLRSGVTFTISTSGDLYEYDYRARPAWKKHVRKGSAVEDLTLAPASGVAVHGLAGAASVSLFLLTKESFLVERRFHLNKWRWILHPVPDEDDPLSRSLGPLLLDAEHNPGRPMFSLFLTSENGVLWEYKIVKGNGRTTSESGVWLDHGHPFQTPIVKAVPGVSLSPGRIFFSLIDGRVGELHVPGLGGGNVGPVVGGSSGPSVRDRKQGGSYTWSILEAPETEGGNAEYCTSVRGPANCLEGIKDSQSGWQPPVSSTDISQRKRSGMKGRTGRRGGGVSATRAEAASVVKDSKSFVGSSSLLRAAPWNGSVSSQFMLRTMQAEKSIFFVGRDGAAFERFFSGEAWLWLKHEHSLSLSGIVGIYSGGVFVVDAEHNLFLRERIGNVLHWLNCTEKDGRKVVSGPPWDHGLLGEAHAATVEDALFLVDEAGNLMEFLVALRQFAWRDCGHPPNTEVAAILDQETLRYRVVFVVGADGKLYHFNRVTRLWISHFQPNNVLLSPITGTVVRPNIQSTRGSLFMRSEDGGLVEFHWDTFAGWKWTDHSFPDYKVTLSTSPGPNIGNKRLFVVGSDGKLYSRFWDETRWSWCDHGHPKPETVLQAERDIRSMVDPDHIGIERVADETEPNPVFSNLKFGVMDVYVSFNGECSLEVSPVRPIALSHSIVMVVLQDGRVASLKLDDGNWKWVSVHDTPTSSCQSSYWAATSPQS</sequence>
<feature type="region of interest" description="Disordered" evidence="1">
    <location>
        <begin position="253"/>
        <end position="321"/>
    </location>
</feature>
<keyword evidence="2" id="KW-0732">Signal</keyword>
<feature type="compositionally biased region" description="Polar residues" evidence="1">
    <location>
        <begin position="279"/>
        <end position="289"/>
    </location>
</feature>
<keyword evidence="4" id="KW-1185">Reference proteome</keyword>
<organism evidence="3 4">
    <name type="scientific">Marchantia polymorpha subsp. ruderalis</name>
    <dbReference type="NCBI Taxonomy" id="1480154"/>
    <lineage>
        <taxon>Eukaryota</taxon>
        <taxon>Viridiplantae</taxon>
        <taxon>Streptophyta</taxon>
        <taxon>Embryophyta</taxon>
        <taxon>Marchantiophyta</taxon>
        <taxon>Marchantiopsida</taxon>
        <taxon>Marchantiidae</taxon>
        <taxon>Marchantiales</taxon>
        <taxon>Marchantiaceae</taxon>
        <taxon>Marchantia</taxon>
    </lineage>
</organism>
<evidence type="ECO:0000256" key="2">
    <source>
        <dbReference type="SAM" id="SignalP"/>
    </source>
</evidence>
<dbReference type="PANTHER" id="PTHR36893">
    <property type="entry name" value="OS01G0275950 PROTEIN"/>
    <property type="match status" value="1"/>
</dbReference>
<dbReference type="AlphaFoldDB" id="A0A176VYJ5"/>
<evidence type="ECO:0000313" key="3">
    <source>
        <dbReference type="EMBL" id="OAE25878.1"/>
    </source>
</evidence>
<reference evidence="3" key="1">
    <citation type="submission" date="2016-03" db="EMBL/GenBank/DDBJ databases">
        <title>Mechanisms controlling the formation of the plant cell surface in tip-growing cells are functionally conserved among land plants.</title>
        <authorList>
            <person name="Honkanen S."/>
            <person name="Jones V.A."/>
            <person name="Morieri G."/>
            <person name="Champion C."/>
            <person name="Hetherington A.J."/>
            <person name="Kelly S."/>
            <person name="Saint-Marcoux D."/>
            <person name="Proust H."/>
            <person name="Prescott H."/>
            <person name="Dolan L."/>
        </authorList>
    </citation>
    <scope>NUCLEOTIDE SEQUENCE [LARGE SCALE GENOMIC DNA]</scope>
    <source>
        <tissue evidence="3">Whole gametophyte</tissue>
    </source>
</reference>
<gene>
    <name evidence="3" type="ORF">AXG93_2145s1780</name>
</gene>